<evidence type="ECO:0000313" key="5">
    <source>
        <dbReference type="EMBL" id="CAH2069139.1"/>
    </source>
</evidence>
<dbReference type="PROSITE" id="PS50097">
    <property type="entry name" value="BTB"/>
    <property type="match status" value="1"/>
</dbReference>
<dbReference type="CDD" id="cd18186">
    <property type="entry name" value="BTB_POZ_ZBTB_KLHL-like"/>
    <property type="match status" value="1"/>
</dbReference>
<evidence type="ECO:0000256" key="3">
    <source>
        <dbReference type="SAM" id="MobiDB-lite"/>
    </source>
</evidence>
<gene>
    <name evidence="5" type="ORF">TAV2_LOCUS20750</name>
</gene>
<dbReference type="InterPro" id="IPR000210">
    <property type="entry name" value="BTB/POZ_dom"/>
</dbReference>
<feature type="compositionally biased region" description="Low complexity" evidence="3">
    <location>
        <begin position="81"/>
        <end position="97"/>
    </location>
</feature>
<dbReference type="AlphaFoldDB" id="A0AAU9SQ36"/>
<name>A0AAU9SQ36_THLAR</name>
<feature type="domain" description="BTB" evidence="4">
    <location>
        <begin position="31"/>
        <end position="82"/>
    </location>
</feature>
<dbReference type="Gene3D" id="3.30.710.10">
    <property type="entry name" value="Potassium Channel Kv1.1, Chain A"/>
    <property type="match status" value="1"/>
</dbReference>
<dbReference type="SUPFAM" id="SSF54695">
    <property type="entry name" value="POZ domain"/>
    <property type="match status" value="1"/>
</dbReference>
<comment type="function">
    <text evidence="1">May act as a substrate-specific adapter of an E3 ubiquitin-protein ligase complex (CUL3-RBX1-BTB) which mediates the ubiquitination and subsequent proteasomal degradation of target proteins.</text>
</comment>
<dbReference type="InterPro" id="IPR011333">
    <property type="entry name" value="SKP1/BTB/POZ_sf"/>
</dbReference>
<protein>
    <recommendedName>
        <fullName evidence="4">BTB domain-containing protein</fullName>
    </recommendedName>
</protein>
<dbReference type="PANTHER" id="PTHR47274">
    <property type="entry name" value="BTB/POZ DOMAIN CONTAINING PROTEIN, EXPRESSED-RELATED"/>
    <property type="match status" value="1"/>
</dbReference>
<dbReference type="PANTHER" id="PTHR47274:SF16">
    <property type="entry name" value="GENOME ASSEMBLY, CHROMOSOME: A09"/>
    <property type="match status" value="1"/>
</dbReference>
<dbReference type="EMBL" id="OU466862">
    <property type="protein sequence ID" value="CAH2069139.1"/>
    <property type="molecule type" value="Genomic_DNA"/>
</dbReference>
<feature type="region of interest" description="Disordered" evidence="3">
    <location>
        <begin position="64"/>
        <end position="97"/>
    </location>
</feature>
<dbReference type="Proteomes" id="UP000836841">
    <property type="component" value="Chromosome 6"/>
</dbReference>
<accession>A0AAU9SQ36</accession>
<comment type="pathway">
    <text evidence="2">Protein modification; protein ubiquitination.</text>
</comment>
<organism evidence="5 6">
    <name type="scientific">Thlaspi arvense</name>
    <name type="common">Field penny-cress</name>
    <dbReference type="NCBI Taxonomy" id="13288"/>
    <lineage>
        <taxon>Eukaryota</taxon>
        <taxon>Viridiplantae</taxon>
        <taxon>Streptophyta</taxon>
        <taxon>Embryophyta</taxon>
        <taxon>Tracheophyta</taxon>
        <taxon>Spermatophyta</taxon>
        <taxon>Magnoliopsida</taxon>
        <taxon>eudicotyledons</taxon>
        <taxon>Gunneridae</taxon>
        <taxon>Pentapetalae</taxon>
        <taxon>rosids</taxon>
        <taxon>malvids</taxon>
        <taxon>Brassicales</taxon>
        <taxon>Brassicaceae</taxon>
        <taxon>Thlaspideae</taxon>
        <taxon>Thlaspi</taxon>
    </lineage>
</organism>
<dbReference type="InterPro" id="IPR044784">
    <property type="entry name" value="At1g01640-like"/>
</dbReference>
<evidence type="ECO:0000313" key="6">
    <source>
        <dbReference type="Proteomes" id="UP000836841"/>
    </source>
</evidence>
<proteinExistence type="predicted"/>
<dbReference type="Pfam" id="PF00651">
    <property type="entry name" value="BTB"/>
    <property type="match status" value="1"/>
</dbReference>
<evidence type="ECO:0000256" key="1">
    <source>
        <dbReference type="ARBA" id="ARBA00002668"/>
    </source>
</evidence>
<evidence type="ECO:0000259" key="4">
    <source>
        <dbReference type="PROSITE" id="PS50097"/>
    </source>
</evidence>
<reference evidence="5 6" key="1">
    <citation type="submission" date="2022-03" db="EMBL/GenBank/DDBJ databases">
        <authorList>
            <person name="Nunn A."/>
            <person name="Chopra R."/>
            <person name="Nunn A."/>
            <person name="Contreras Garrido A."/>
        </authorList>
    </citation>
    <scope>NUCLEOTIDE SEQUENCE [LARGE SCALE GENOMIC DNA]</scope>
</reference>
<keyword evidence="6" id="KW-1185">Reference proteome</keyword>
<sequence length="97" mass="10538">MGDDIDSRKSKLERVDFLSDHVTAFKEAIYTDFILKPGDNGPGIPTHKAVLAVKSKVFRNMLDSDECKGSPEKSMTIPDLSYTKSSGVSLSSSTAEP</sequence>
<evidence type="ECO:0000256" key="2">
    <source>
        <dbReference type="ARBA" id="ARBA00004906"/>
    </source>
</evidence>